<accession>A0A2C5Y655</accession>
<feature type="region of interest" description="Disordered" evidence="1">
    <location>
        <begin position="119"/>
        <end position="139"/>
    </location>
</feature>
<keyword evidence="3" id="KW-1185">Reference proteome</keyword>
<dbReference type="Proteomes" id="UP000226192">
    <property type="component" value="Unassembled WGS sequence"/>
</dbReference>
<feature type="compositionally biased region" description="Basic and acidic residues" evidence="1">
    <location>
        <begin position="120"/>
        <end position="136"/>
    </location>
</feature>
<dbReference type="EMBL" id="NJET01000023">
    <property type="protein sequence ID" value="PHH64965.1"/>
    <property type="molecule type" value="Genomic_DNA"/>
</dbReference>
<protein>
    <submittedName>
        <fullName evidence="2">Uncharacterized protein</fullName>
    </submittedName>
</protein>
<organism evidence="2 3">
    <name type="scientific">Ophiocordyceps australis</name>
    <dbReference type="NCBI Taxonomy" id="1399860"/>
    <lineage>
        <taxon>Eukaryota</taxon>
        <taxon>Fungi</taxon>
        <taxon>Dikarya</taxon>
        <taxon>Ascomycota</taxon>
        <taxon>Pezizomycotina</taxon>
        <taxon>Sordariomycetes</taxon>
        <taxon>Hypocreomycetidae</taxon>
        <taxon>Hypocreales</taxon>
        <taxon>Ophiocordycipitaceae</taxon>
        <taxon>Ophiocordyceps</taxon>
    </lineage>
</organism>
<dbReference type="AlphaFoldDB" id="A0A2C5Y655"/>
<gene>
    <name evidence="2" type="ORF">CDD81_3602</name>
</gene>
<dbReference type="OrthoDB" id="5411041at2759"/>
<evidence type="ECO:0000313" key="2">
    <source>
        <dbReference type="EMBL" id="PHH64965.1"/>
    </source>
</evidence>
<comment type="caution">
    <text evidence="2">The sequence shown here is derived from an EMBL/GenBank/DDBJ whole genome shotgun (WGS) entry which is preliminary data.</text>
</comment>
<sequence>MAQQPPSLPPRNPVIHNAALAGAVVTPLAMLLPPRKLDLRFLVLAGAFSLSTSQLAYEYTGQSIYSRFGSRVESIFSPKLPEGAERTRQLLLEHREREGGKKAENGVIKGIWMGNESEDWSQKRAEEHGKSFKEGKGMSGIILEQVMDVWSRGSSTSSKGSEDQEPKK</sequence>
<reference evidence="2 3" key="1">
    <citation type="submission" date="2017-06" db="EMBL/GenBank/DDBJ databases">
        <title>Ant-infecting Ophiocordyceps genomes reveal a high diversity of potential behavioral manipulation genes and a possible major role for enterotoxins.</title>
        <authorList>
            <person name="De Bekker C."/>
            <person name="Evans H.C."/>
            <person name="Brachmann A."/>
            <person name="Hughes D.P."/>
        </authorList>
    </citation>
    <scope>NUCLEOTIDE SEQUENCE [LARGE SCALE GENOMIC DNA]</scope>
    <source>
        <strain evidence="2 3">Map64</strain>
    </source>
</reference>
<name>A0A2C5Y655_9HYPO</name>
<evidence type="ECO:0000256" key="1">
    <source>
        <dbReference type="SAM" id="MobiDB-lite"/>
    </source>
</evidence>
<proteinExistence type="predicted"/>
<evidence type="ECO:0000313" key="3">
    <source>
        <dbReference type="Proteomes" id="UP000226192"/>
    </source>
</evidence>